<accession>A0A918S325</accession>
<dbReference type="AlphaFoldDB" id="A0A918S325"/>
<reference evidence="1" key="2">
    <citation type="submission" date="2020-09" db="EMBL/GenBank/DDBJ databases">
        <authorList>
            <person name="Sun Q."/>
            <person name="Kim S."/>
        </authorList>
    </citation>
    <scope>NUCLEOTIDE SEQUENCE</scope>
    <source>
        <strain evidence="1">KCTC 32437</strain>
    </source>
</reference>
<proteinExistence type="predicted"/>
<organism evidence="1 2">
    <name type="scientific">Devosia pacifica</name>
    <dbReference type="NCBI Taxonomy" id="1335967"/>
    <lineage>
        <taxon>Bacteria</taxon>
        <taxon>Pseudomonadati</taxon>
        <taxon>Pseudomonadota</taxon>
        <taxon>Alphaproteobacteria</taxon>
        <taxon>Hyphomicrobiales</taxon>
        <taxon>Devosiaceae</taxon>
        <taxon>Devosia</taxon>
    </lineage>
</organism>
<evidence type="ECO:0000313" key="2">
    <source>
        <dbReference type="Proteomes" id="UP000646579"/>
    </source>
</evidence>
<reference evidence="1" key="1">
    <citation type="journal article" date="2014" name="Int. J. Syst. Evol. Microbiol.">
        <title>Complete genome sequence of Corynebacterium casei LMG S-19264T (=DSM 44701T), isolated from a smear-ripened cheese.</title>
        <authorList>
            <consortium name="US DOE Joint Genome Institute (JGI-PGF)"/>
            <person name="Walter F."/>
            <person name="Albersmeier A."/>
            <person name="Kalinowski J."/>
            <person name="Ruckert C."/>
        </authorList>
    </citation>
    <scope>NUCLEOTIDE SEQUENCE</scope>
    <source>
        <strain evidence="1">KCTC 32437</strain>
    </source>
</reference>
<dbReference type="Gene3D" id="1.10.260.40">
    <property type="entry name" value="lambda repressor-like DNA-binding domains"/>
    <property type="match status" value="1"/>
</dbReference>
<dbReference type="InterPro" id="IPR010982">
    <property type="entry name" value="Lambda_DNA-bd_dom_sf"/>
</dbReference>
<gene>
    <name evidence="1" type="ORF">GCM10007989_13410</name>
</gene>
<dbReference type="Proteomes" id="UP000646579">
    <property type="component" value="Unassembled WGS sequence"/>
</dbReference>
<name>A0A918S325_9HYPH</name>
<dbReference type="RefSeq" id="WP_189424487.1">
    <property type="nucleotide sequence ID" value="NZ_BMZE01000001.1"/>
</dbReference>
<evidence type="ECO:0000313" key="1">
    <source>
        <dbReference type="EMBL" id="GHA19235.1"/>
    </source>
</evidence>
<sequence length="101" mass="11276">MIGSEMKRIRHQLGLSTVELGRAFGYQGQDNTISVTIRKYESGSRPIPPWLGRLLRMFEMHGVPDGWASKLPPSTPTDGSAETPDIYDEMVASKKAKEKNK</sequence>
<dbReference type="EMBL" id="BMZE01000001">
    <property type="protein sequence ID" value="GHA19235.1"/>
    <property type="molecule type" value="Genomic_DNA"/>
</dbReference>
<keyword evidence="2" id="KW-1185">Reference proteome</keyword>
<comment type="caution">
    <text evidence="1">The sequence shown here is derived from an EMBL/GenBank/DDBJ whole genome shotgun (WGS) entry which is preliminary data.</text>
</comment>
<dbReference type="InterPro" id="IPR001387">
    <property type="entry name" value="Cro/C1-type_HTH"/>
</dbReference>
<dbReference type="GO" id="GO:0003677">
    <property type="term" value="F:DNA binding"/>
    <property type="evidence" value="ECO:0007669"/>
    <property type="project" value="InterPro"/>
</dbReference>
<dbReference type="CDD" id="cd00093">
    <property type="entry name" value="HTH_XRE"/>
    <property type="match status" value="1"/>
</dbReference>
<protein>
    <submittedName>
        <fullName evidence="1">Uncharacterized protein</fullName>
    </submittedName>
</protein>